<dbReference type="RefSeq" id="XP_033659490.1">
    <property type="nucleotide sequence ID" value="XM_033810110.1"/>
</dbReference>
<reference evidence="1" key="1">
    <citation type="journal article" date="2020" name="Stud. Mycol.">
        <title>101 Dothideomycetes genomes: a test case for predicting lifestyles and emergence of pathogens.</title>
        <authorList>
            <person name="Haridas S."/>
            <person name="Albert R."/>
            <person name="Binder M."/>
            <person name="Bloem J."/>
            <person name="Labutti K."/>
            <person name="Salamov A."/>
            <person name="Andreopoulos B."/>
            <person name="Baker S."/>
            <person name="Barry K."/>
            <person name="Bills G."/>
            <person name="Bluhm B."/>
            <person name="Cannon C."/>
            <person name="Castanera R."/>
            <person name="Culley D."/>
            <person name="Daum C."/>
            <person name="Ezra D."/>
            <person name="Gonzalez J."/>
            <person name="Henrissat B."/>
            <person name="Kuo A."/>
            <person name="Liang C."/>
            <person name="Lipzen A."/>
            <person name="Lutzoni F."/>
            <person name="Magnuson J."/>
            <person name="Mondo S."/>
            <person name="Nolan M."/>
            <person name="Ohm R."/>
            <person name="Pangilinan J."/>
            <person name="Park H.-J."/>
            <person name="Ramirez L."/>
            <person name="Alfaro M."/>
            <person name="Sun H."/>
            <person name="Tritt A."/>
            <person name="Yoshinaga Y."/>
            <person name="Zwiers L.-H."/>
            <person name="Turgeon B."/>
            <person name="Goodwin S."/>
            <person name="Spatafora J."/>
            <person name="Crous P."/>
            <person name="Grigoriev I."/>
        </authorList>
    </citation>
    <scope>NUCLEOTIDE SEQUENCE</scope>
    <source>
        <strain evidence="1">ATCC 36951</strain>
    </source>
</reference>
<dbReference type="EMBL" id="ML993654">
    <property type="protein sequence ID" value="KAF2158601.1"/>
    <property type="molecule type" value="Genomic_DNA"/>
</dbReference>
<dbReference type="GeneID" id="54563382"/>
<evidence type="ECO:0000313" key="2">
    <source>
        <dbReference type="Proteomes" id="UP000799537"/>
    </source>
</evidence>
<dbReference type="OrthoDB" id="10590305at2759"/>
<proteinExistence type="predicted"/>
<dbReference type="AlphaFoldDB" id="A0A6A6BV33"/>
<organism evidence="1 2">
    <name type="scientific">Zasmidium cellare ATCC 36951</name>
    <dbReference type="NCBI Taxonomy" id="1080233"/>
    <lineage>
        <taxon>Eukaryota</taxon>
        <taxon>Fungi</taxon>
        <taxon>Dikarya</taxon>
        <taxon>Ascomycota</taxon>
        <taxon>Pezizomycotina</taxon>
        <taxon>Dothideomycetes</taxon>
        <taxon>Dothideomycetidae</taxon>
        <taxon>Mycosphaerellales</taxon>
        <taxon>Mycosphaerellaceae</taxon>
        <taxon>Zasmidium</taxon>
    </lineage>
</organism>
<protein>
    <submittedName>
        <fullName evidence="1">Uncharacterized protein</fullName>
    </submittedName>
</protein>
<accession>A0A6A6BV33</accession>
<keyword evidence="2" id="KW-1185">Reference proteome</keyword>
<dbReference type="Proteomes" id="UP000799537">
    <property type="component" value="Unassembled WGS sequence"/>
</dbReference>
<name>A0A6A6BV33_ZASCE</name>
<evidence type="ECO:0000313" key="1">
    <source>
        <dbReference type="EMBL" id="KAF2158601.1"/>
    </source>
</evidence>
<sequence>MEFPNPANAPILRIPPELRLQIYDLATATHWDTYPRIYSGFVDGLPEPPFLRVCRTFRVEGPKPYFGFLKDKEAGLLKSTMRMQGREFDLRELAKGFDGGGEEIGWLVMNRLWIERDLLPDVQKELKRLRQFGLGAEGADCSDAIRPSVETA</sequence>
<gene>
    <name evidence="1" type="ORF">M409DRAFT_30881</name>
</gene>